<evidence type="ECO:0000313" key="2">
    <source>
        <dbReference type="Proteomes" id="UP000660262"/>
    </source>
</evidence>
<reference evidence="1" key="1">
    <citation type="submission" date="2020-10" db="EMBL/GenBank/DDBJ databases">
        <title>Unveiling of a novel bifunctional photoreceptor, Dualchrome1, isolated from a cosmopolitan green alga.</title>
        <authorList>
            <person name="Suzuki S."/>
            <person name="Kawachi M."/>
        </authorList>
    </citation>
    <scope>NUCLEOTIDE SEQUENCE</scope>
    <source>
        <strain evidence="1">NIES 2893</strain>
    </source>
</reference>
<organism evidence="1 2">
    <name type="scientific">Pycnococcus provasolii</name>
    <dbReference type="NCBI Taxonomy" id="41880"/>
    <lineage>
        <taxon>Eukaryota</taxon>
        <taxon>Viridiplantae</taxon>
        <taxon>Chlorophyta</taxon>
        <taxon>Pseudoscourfieldiophyceae</taxon>
        <taxon>Pseudoscourfieldiales</taxon>
        <taxon>Pycnococcaceae</taxon>
        <taxon>Pycnococcus</taxon>
    </lineage>
</organism>
<dbReference type="EMBL" id="BNJQ01000010">
    <property type="protein sequence ID" value="GHP05554.1"/>
    <property type="molecule type" value="Genomic_DNA"/>
</dbReference>
<dbReference type="Proteomes" id="UP000660262">
    <property type="component" value="Unassembled WGS sequence"/>
</dbReference>
<evidence type="ECO:0000313" key="1">
    <source>
        <dbReference type="EMBL" id="GHP05554.1"/>
    </source>
</evidence>
<keyword evidence="2" id="KW-1185">Reference proteome</keyword>
<gene>
    <name evidence="1" type="ORF">PPROV_000430400</name>
</gene>
<protein>
    <submittedName>
        <fullName evidence="1">Uncharacterized protein</fullName>
    </submittedName>
</protein>
<dbReference type="AlphaFoldDB" id="A0A830HET3"/>
<proteinExistence type="predicted"/>
<accession>A0A830HET3</accession>
<comment type="caution">
    <text evidence="1">The sequence shown here is derived from an EMBL/GenBank/DDBJ whole genome shotgun (WGS) entry which is preliminary data.</text>
</comment>
<name>A0A830HET3_9CHLO</name>
<sequence>MSFFGLTALGSGNQFENNMTVVVQTLEGVPNAKWDEAFNEYALAGNPNLCEELRVENPAEVVLRADLVSIARRVLGGRELEKSEAAAFTKTFNTDTSGLIGREEFFTAVENLRALCNNPASLTNYTSFRHMSDDRTRHRRIDKDLMQCYDKPLTGNSEYGWYSKQVRTPIGVVGAPTYIGHQHTEVTENEGRSIKDYYGMS</sequence>